<keyword evidence="2" id="KW-0808">Transferase</keyword>
<dbReference type="GO" id="GO:0016746">
    <property type="term" value="F:acyltransferase activity"/>
    <property type="evidence" value="ECO:0007669"/>
    <property type="project" value="UniProtKB-KW"/>
</dbReference>
<feature type="compositionally biased region" description="Basic and acidic residues" evidence="1">
    <location>
        <begin position="222"/>
        <end position="233"/>
    </location>
</feature>
<evidence type="ECO:0000256" key="1">
    <source>
        <dbReference type="SAM" id="MobiDB-lite"/>
    </source>
</evidence>
<keyword evidence="2" id="KW-0012">Acyltransferase</keyword>
<keyword evidence="3" id="KW-1185">Reference proteome</keyword>
<organism evidence="2 3">
    <name type="scientific">Striga asiatica</name>
    <name type="common">Asiatic witchweed</name>
    <name type="synonym">Buchnera asiatica</name>
    <dbReference type="NCBI Taxonomy" id="4170"/>
    <lineage>
        <taxon>Eukaryota</taxon>
        <taxon>Viridiplantae</taxon>
        <taxon>Streptophyta</taxon>
        <taxon>Embryophyta</taxon>
        <taxon>Tracheophyta</taxon>
        <taxon>Spermatophyta</taxon>
        <taxon>Magnoliopsida</taxon>
        <taxon>eudicotyledons</taxon>
        <taxon>Gunneridae</taxon>
        <taxon>Pentapetalae</taxon>
        <taxon>asterids</taxon>
        <taxon>lamiids</taxon>
        <taxon>Lamiales</taxon>
        <taxon>Orobanchaceae</taxon>
        <taxon>Buchnereae</taxon>
        <taxon>Striga</taxon>
    </lineage>
</organism>
<accession>A0A5A7NY39</accession>
<name>A0A5A7NY39_STRAF</name>
<comment type="caution">
    <text evidence="2">The sequence shown here is derived from an EMBL/GenBank/DDBJ whole genome shotgun (WGS) entry which is preliminary data.</text>
</comment>
<evidence type="ECO:0000313" key="2">
    <source>
        <dbReference type="EMBL" id="GER25433.1"/>
    </source>
</evidence>
<dbReference type="EMBL" id="BKCP01000003">
    <property type="protein sequence ID" value="GER25433.1"/>
    <property type="molecule type" value="Genomic_DNA"/>
</dbReference>
<evidence type="ECO:0000313" key="3">
    <source>
        <dbReference type="Proteomes" id="UP000325081"/>
    </source>
</evidence>
<feature type="region of interest" description="Disordered" evidence="1">
    <location>
        <begin position="208"/>
        <end position="240"/>
    </location>
</feature>
<dbReference type="Proteomes" id="UP000325081">
    <property type="component" value="Unassembled WGS sequence"/>
</dbReference>
<dbReference type="AlphaFoldDB" id="A0A5A7NY39"/>
<sequence>MTKYEYETCKGHTHVEANEQDWSRHKMKGQEPSLLCQKISKSHPIPTHHTISSRPIRIVAASPYDADLQMVDLCSAFLTVKTASKFNNRGTRCPRVRTTSMTTETKGSTFACLLTCTICRPTKMHKSVLETRTMVISISIVHMEYITLGMKLLFPLPRKLQFMPMQAFSYSNSNFRADLAEEGEEPGDRTNILVRNVDAAANVGALKGEKAAADDAGEEYEENNHRGRERGESRAASGVCGGGDERISMDGAPSPLCQKICGTQTEAAKSHPLQTHHTISSRPIRIVALSPYNAEVHTVALCSAFLTGEQATQSILHQYIKVPKDIKLSFHVSMDFSGFRRLTLQTRSFGEDDIPVRRLPCNFNPLVPTKVKIETFAAPREDSFKIQ</sequence>
<reference evidence="3" key="1">
    <citation type="journal article" date="2019" name="Curr. Biol.">
        <title>Genome Sequence of Striga asiatica Provides Insight into the Evolution of Plant Parasitism.</title>
        <authorList>
            <person name="Yoshida S."/>
            <person name="Kim S."/>
            <person name="Wafula E.K."/>
            <person name="Tanskanen J."/>
            <person name="Kim Y.M."/>
            <person name="Honaas L."/>
            <person name="Yang Z."/>
            <person name="Spallek T."/>
            <person name="Conn C.E."/>
            <person name="Ichihashi Y."/>
            <person name="Cheong K."/>
            <person name="Cui S."/>
            <person name="Der J.P."/>
            <person name="Gundlach H."/>
            <person name="Jiao Y."/>
            <person name="Hori C."/>
            <person name="Ishida J.K."/>
            <person name="Kasahara H."/>
            <person name="Kiba T."/>
            <person name="Kim M.S."/>
            <person name="Koo N."/>
            <person name="Laohavisit A."/>
            <person name="Lee Y.H."/>
            <person name="Lumba S."/>
            <person name="McCourt P."/>
            <person name="Mortimer J.C."/>
            <person name="Mutuku J.M."/>
            <person name="Nomura T."/>
            <person name="Sasaki-Sekimoto Y."/>
            <person name="Seto Y."/>
            <person name="Wang Y."/>
            <person name="Wakatake T."/>
            <person name="Sakakibara H."/>
            <person name="Demura T."/>
            <person name="Yamaguchi S."/>
            <person name="Yoneyama K."/>
            <person name="Manabe R.I."/>
            <person name="Nelson D.C."/>
            <person name="Schulman A.H."/>
            <person name="Timko M.P."/>
            <person name="dePamphilis C.W."/>
            <person name="Choi D."/>
            <person name="Shirasu K."/>
        </authorList>
    </citation>
    <scope>NUCLEOTIDE SEQUENCE [LARGE SCALE GENOMIC DNA]</scope>
    <source>
        <strain evidence="3">cv. UVA1</strain>
    </source>
</reference>
<proteinExistence type="predicted"/>
<gene>
    <name evidence="2" type="ORF">STAS_01012</name>
</gene>
<protein>
    <submittedName>
        <fullName evidence="2">Acyl-CoA N-acyltransferase</fullName>
    </submittedName>
</protein>